<protein>
    <submittedName>
        <fullName evidence="1">Uncharacterized protein</fullName>
    </submittedName>
</protein>
<proteinExistence type="predicted"/>
<dbReference type="STRING" id="158189.SpiBuddy_1876"/>
<dbReference type="EMBL" id="CP002541">
    <property type="protein sequence ID" value="ADY13700.1"/>
    <property type="molecule type" value="Genomic_DNA"/>
</dbReference>
<dbReference type="Proteomes" id="UP000008466">
    <property type="component" value="Chromosome"/>
</dbReference>
<accession>F0RWR9</accession>
<dbReference type="AlphaFoldDB" id="F0RWR9"/>
<gene>
    <name evidence="1" type="ordered locus">SpiBuddy_1876</name>
</gene>
<sequence>MAFTQAQIITATELNNVNNSWQTFIQQWGDGYGDHSGVSPWFYIRGSSGKFGKIRLANGGWFPRVRGYMNKKDSATGASYTVWTVGDLTKSQSAWEYEFYVQNYGPGWYQLGGSGSRAHHTVTFWCGQKDCQQGKLLTYWDNPQNSSNRIPGTSFTTSVLNSGLAGTIN</sequence>
<dbReference type="OrthoDB" id="10016446at2"/>
<organism evidence="1 2">
    <name type="scientific">Sphaerochaeta globosa (strain ATCC BAA-1886 / DSM 22777 / Buddy)</name>
    <name type="common">Spirochaeta sp. (strain Buddy)</name>
    <dbReference type="NCBI Taxonomy" id="158189"/>
    <lineage>
        <taxon>Bacteria</taxon>
        <taxon>Pseudomonadati</taxon>
        <taxon>Spirochaetota</taxon>
        <taxon>Spirochaetia</taxon>
        <taxon>Spirochaetales</taxon>
        <taxon>Sphaerochaetaceae</taxon>
        <taxon>Sphaerochaeta</taxon>
    </lineage>
</organism>
<dbReference type="KEGG" id="sbu:SpiBuddy_1876"/>
<name>F0RWR9_SPHGB</name>
<dbReference type="RefSeq" id="WP_013607549.1">
    <property type="nucleotide sequence ID" value="NC_015152.1"/>
</dbReference>
<reference evidence="2" key="1">
    <citation type="submission" date="2011-02" db="EMBL/GenBank/DDBJ databases">
        <title>Complete sequence of Spirochaeta sp. Buddy.</title>
        <authorList>
            <person name="Lucas S."/>
            <person name="Copeland A."/>
            <person name="Lapidus A."/>
            <person name="Cheng J.-F."/>
            <person name="Goodwin L."/>
            <person name="Pitluck S."/>
            <person name="Zeytun A."/>
            <person name="Detter J.C."/>
            <person name="Han C."/>
            <person name="Tapia R."/>
            <person name="Land M."/>
            <person name="Hauser L."/>
            <person name="Kyrpides N."/>
            <person name="Ivanova N."/>
            <person name="Mikhailova N."/>
            <person name="Pagani I."/>
            <person name="Ritalahti K.M."/>
            <person name="Loeffler F.E."/>
            <person name="Woyke T."/>
        </authorList>
    </citation>
    <scope>NUCLEOTIDE SEQUENCE [LARGE SCALE GENOMIC DNA]</scope>
    <source>
        <strain evidence="2">ATCC BAA-1886 / DSM 22777 / Buddy</strain>
    </source>
</reference>
<evidence type="ECO:0000313" key="1">
    <source>
        <dbReference type="EMBL" id="ADY13700.1"/>
    </source>
</evidence>
<keyword evidence="2" id="KW-1185">Reference proteome</keyword>
<evidence type="ECO:0000313" key="2">
    <source>
        <dbReference type="Proteomes" id="UP000008466"/>
    </source>
</evidence>
<dbReference type="HOGENOM" id="CLU_1577505_0_0_12"/>